<dbReference type="SUPFAM" id="SSF56645">
    <property type="entry name" value="Acyl-CoA dehydrogenase NM domain-like"/>
    <property type="match status" value="1"/>
</dbReference>
<dbReference type="GO" id="GO:0033539">
    <property type="term" value="P:fatty acid beta-oxidation using acyl-CoA dehydrogenase"/>
    <property type="evidence" value="ECO:0007669"/>
    <property type="project" value="TreeGrafter"/>
</dbReference>
<dbReference type="InterPro" id="IPR013786">
    <property type="entry name" value="AcylCoA_DH/ox_N"/>
</dbReference>
<evidence type="ECO:0000256" key="3">
    <source>
        <dbReference type="ARBA" id="ARBA00011738"/>
    </source>
</evidence>
<dbReference type="AlphaFoldDB" id="A0AAW9D2T4"/>
<evidence type="ECO:0000313" key="11">
    <source>
        <dbReference type="Proteomes" id="UP001272137"/>
    </source>
</evidence>
<evidence type="ECO:0000313" key="10">
    <source>
        <dbReference type="EMBL" id="MDW9254574.1"/>
    </source>
</evidence>
<dbReference type="GO" id="GO:0005737">
    <property type="term" value="C:cytoplasm"/>
    <property type="evidence" value="ECO:0007669"/>
    <property type="project" value="TreeGrafter"/>
</dbReference>
<comment type="similarity">
    <text evidence="2">Belongs to the acyl-CoA dehydrogenase family.</text>
</comment>
<proteinExistence type="inferred from homology"/>
<comment type="caution">
    <text evidence="10">The sequence shown here is derived from an EMBL/GenBank/DDBJ whole genome shotgun (WGS) entry which is preliminary data.</text>
</comment>
<dbReference type="InterPro" id="IPR009075">
    <property type="entry name" value="AcylCo_DH/oxidase_C"/>
</dbReference>
<evidence type="ECO:0000256" key="6">
    <source>
        <dbReference type="ARBA" id="ARBA00023002"/>
    </source>
</evidence>
<feature type="domain" description="Acyl-CoA oxidase/dehydrogenase middle" evidence="8">
    <location>
        <begin position="119"/>
        <end position="219"/>
    </location>
</feature>
<evidence type="ECO:0000259" key="9">
    <source>
        <dbReference type="Pfam" id="PF02771"/>
    </source>
</evidence>
<dbReference type="InterPro" id="IPR037069">
    <property type="entry name" value="AcylCoA_DH/ox_N_sf"/>
</dbReference>
<dbReference type="Proteomes" id="UP001272137">
    <property type="component" value="Unassembled WGS sequence"/>
</dbReference>
<dbReference type="GeneID" id="45122081"/>
<dbReference type="InterPro" id="IPR009100">
    <property type="entry name" value="AcylCoA_DH/oxidase_NM_dom_sf"/>
</dbReference>
<evidence type="ECO:0000259" key="7">
    <source>
        <dbReference type="Pfam" id="PF00441"/>
    </source>
</evidence>
<dbReference type="InterPro" id="IPR050741">
    <property type="entry name" value="Acyl-CoA_dehydrogenase"/>
</dbReference>
<keyword evidence="5" id="KW-0274">FAD</keyword>
<dbReference type="Gene3D" id="1.20.140.10">
    <property type="entry name" value="Butyryl-CoA Dehydrogenase, subunit A, domain 3"/>
    <property type="match status" value="1"/>
</dbReference>
<dbReference type="InterPro" id="IPR006091">
    <property type="entry name" value="Acyl-CoA_Oxase/DH_mid-dom"/>
</dbReference>
<dbReference type="Pfam" id="PF00441">
    <property type="entry name" value="Acyl-CoA_dh_1"/>
    <property type="match status" value="1"/>
</dbReference>
<protein>
    <submittedName>
        <fullName evidence="10">Acyl-CoA dehydrogenase, C-terminal domain protein</fullName>
    </submittedName>
</protein>
<gene>
    <name evidence="10" type="ORF">C7S16_0675</name>
</gene>
<sequence length="390" mass="42077">MIERVAAFRDVEAALAEPEAALAAGDFAAVERLMAGVRAANRARGLWLPQAPRADGGMGLSLLELVEAGEILGRSPLGHYAVNYQAPDTGNIEVLFEYGTAAQQARWLAPLLRGEIRSCFAATEPDSAGSNPASLKSRAVFKDGAWHLSGRKWFASGADQAAFAIVLAVTDETAPLHARTSTFIVPADAPGYRHVRNLRVMGDEGCGWASHGELELDDCRVGEDALLGKPGEGFIVLQARLATGRLHHCARWIGVCERAFAIMCRRACRRELAAGELLSSRQTVQNWIAESRASIDAARLLVTQAASRLQSRHERAQIDISIAKFFVAGVTQTVLDHALQVQGALGVSGDTILNVLWRHERAGRIYDGPDEVHKALVARHALAAFRGEAR</sequence>
<evidence type="ECO:0000256" key="1">
    <source>
        <dbReference type="ARBA" id="ARBA00001974"/>
    </source>
</evidence>
<comment type="cofactor">
    <cofactor evidence="1">
        <name>FAD</name>
        <dbReference type="ChEBI" id="CHEBI:57692"/>
    </cofactor>
</comment>
<dbReference type="PANTHER" id="PTHR48083:SF13">
    <property type="entry name" value="ACYL-COA DEHYDROGENASE FAMILY MEMBER 11"/>
    <property type="match status" value="1"/>
</dbReference>
<dbReference type="Pfam" id="PF02770">
    <property type="entry name" value="Acyl-CoA_dh_M"/>
    <property type="match status" value="1"/>
</dbReference>
<dbReference type="InterPro" id="IPR036250">
    <property type="entry name" value="AcylCo_DH-like_C"/>
</dbReference>
<dbReference type="GO" id="GO:0003995">
    <property type="term" value="F:acyl-CoA dehydrogenase activity"/>
    <property type="evidence" value="ECO:0007669"/>
    <property type="project" value="TreeGrafter"/>
</dbReference>
<accession>A0AAW9D2T4</accession>
<keyword evidence="4" id="KW-0285">Flavoprotein</keyword>
<dbReference type="RefSeq" id="WP_009891077.1">
    <property type="nucleotide sequence ID" value="NZ_CM125682.1"/>
</dbReference>
<feature type="domain" description="Acyl-CoA dehydrogenase/oxidase N-terminal" evidence="9">
    <location>
        <begin position="8"/>
        <end position="115"/>
    </location>
</feature>
<evidence type="ECO:0000256" key="2">
    <source>
        <dbReference type="ARBA" id="ARBA00009347"/>
    </source>
</evidence>
<dbReference type="GO" id="GO:0050660">
    <property type="term" value="F:flavin adenine dinucleotide binding"/>
    <property type="evidence" value="ECO:0007669"/>
    <property type="project" value="InterPro"/>
</dbReference>
<dbReference type="Pfam" id="PF02771">
    <property type="entry name" value="Acyl-CoA_dh_N"/>
    <property type="match status" value="1"/>
</dbReference>
<dbReference type="InterPro" id="IPR046373">
    <property type="entry name" value="Acyl-CoA_Oxase/DH_mid-dom_sf"/>
</dbReference>
<feature type="domain" description="Acyl-CoA dehydrogenase/oxidase C-terminal" evidence="7">
    <location>
        <begin position="231"/>
        <end position="381"/>
    </location>
</feature>
<name>A0AAW9D2T4_BURTH</name>
<keyword evidence="6" id="KW-0560">Oxidoreductase</keyword>
<evidence type="ECO:0000256" key="5">
    <source>
        <dbReference type="ARBA" id="ARBA00022827"/>
    </source>
</evidence>
<comment type="subunit">
    <text evidence="3">Homodimer.</text>
</comment>
<dbReference type="Gene3D" id="2.40.110.10">
    <property type="entry name" value="Butyryl-CoA Dehydrogenase, subunit A, domain 2"/>
    <property type="match status" value="1"/>
</dbReference>
<dbReference type="SUPFAM" id="SSF47203">
    <property type="entry name" value="Acyl-CoA dehydrogenase C-terminal domain-like"/>
    <property type="match status" value="1"/>
</dbReference>
<evidence type="ECO:0000259" key="8">
    <source>
        <dbReference type="Pfam" id="PF02770"/>
    </source>
</evidence>
<dbReference type="EMBL" id="QXCT01000002">
    <property type="protein sequence ID" value="MDW9254574.1"/>
    <property type="molecule type" value="Genomic_DNA"/>
</dbReference>
<dbReference type="Gene3D" id="1.10.540.10">
    <property type="entry name" value="Acyl-CoA dehydrogenase/oxidase, N-terminal domain"/>
    <property type="match status" value="1"/>
</dbReference>
<reference evidence="10" key="1">
    <citation type="submission" date="2018-08" db="EMBL/GenBank/DDBJ databases">
        <title>Identification of Burkholderia cepacia strains that express a Burkholderia pseudomallei-like capsular polysaccharide.</title>
        <authorList>
            <person name="Burtnick M.N."/>
            <person name="Vongsouvath M."/>
            <person name="Newton P."/>
            <person name="Wuthiekanun V."/>
            <person name="Limmathurotsakul D."/>
            <person name="Brett P.J."/>
            <person name="Chantratita N."/>
            <person name="Dance D.A."/>
        </authorList>
    </citation>
    <scope>NUCLEOTIDE SEQUENCE</scope>
    <source>
        <strain evidence="10">SBXCC001</strain>
    </source>
</reference>
<evidence type="ECO:0000256" key="4">
    <source>
        <dbReference type="ARBA" id="ARBA00022630"/>
    </source>
</evidence>
<organism evidence="10 11">
    <name type="scientific">Burkholderia thailandensis</name>
    <dbReference type="NCBI Taxonomy" id="57975"/>
    <lineage>
        <taxon>Bacteria</taxon>
        <taxon>Pseudomonadati</taxon>
        <taxon>Pseudomonadota</taxon>
        <taxon>Betaproteobacteria</taxon>
        <taxon>Burkholderiales</taxon>
        <taxon>Burkholderiaceae</taxon>
        <taxon>Burkholderia</taxon>
        <taxon>pseudomallei group</taxon>
    </lineage>
</organism>
<dbReference type="PANTHER" id="PTHR48083">
    <property type="entry name" value="MEDIUM-CHAIN SPECIFIC ACYL-COA DEHYDROGENASE, MITOCHONDRIAL-RELATED"/>
    <property type="match status" value="1"/>
</dbReference>